<organism evidence="8 9">
    <name type="scientific">Reichenbachiella ulvae</name>
    <dbReference type="NCBI Taxonomy" id="2980104"/>
    <lineage>
        <taxon>Bacteria</taxon>
        <taxon>Pseudomonadati</taxon>
        <taxon>Bacteroidota</taxon>
        <taxon>Cytophagia</taxon>
        <taxon>Cytophagales</taxon>
        <taxon>Reichenbachiellaceae</taxon>
        <taxon>Reichenbachiella</taxon>
    </lineage>
</organism>
<keyword evidence="4 8" id="KW-0808">Transferase</keyword>
<comment type="similarity">
    <text evidence="2">Belongs to the class-I pyridoxal-phosphate-dependent aminotransferase family.</text>
</comment>
<dbReference type="Gene3D" id="3.90.1150.10">
    <property type="entry name" value="Aspartate Aminotransferase, domain 1"/>
    <property type="match status" value="1"/>
</dbReference>
<evidence type="ECO:0000256" key="5">
    <source>
        <dbReference type="ARBA" id="ARBA00022898"/>
    </source>
</evidence>
<dbReference type="InterPro" id="IPR015421">
    <property type="entry name" value="PyrdxlP-dep_Trfase_major"/>
</dbReference>
<keyword evidence="3 8" id="KW-0032">Aminotransferase</keyword>
<dbReference type="SUPFAM" id="SSF53383">
    <property type="entry name" value="PLP-dependent transferases"/>
    <property type="match status" value="1"/>
</dbReference>
<comment type="caution">
    <text evidence="8">The sequence shown here is derived from an EMBL/GenBank/DDBJ whole genome shotgun (WGS) entry which is preliminary data.</text>
</comment>
<evidence type="ECO:0000256" key="6">
    <source>
        <dbReference type="ARBA" id="ARBA00026106"/>
    </source>
</evidence>
<dbReference type="GO" id="GO:0008483">
    <property type="term" value="F:transaminase activity"/>
    <property type="evidence" value="ECO:0007669"/>
    <property type="project" value="UniProtKB-KW"/>
</dbReference>
<feature type="domain" description="Aminotransferase class I/classII large" evidence="7">
    <location>
        <begin position="46"/>
        <end position="410"/>
    </location>
</feature>
<dbReference type="EC" id="2.6.1.2" evidence="6"/>
<evidence type="ECO:0000313" key="9">
    <source>
        <dbReference type="Proteomes" id="UP001300692"/>
    </source>
</evidence>
<proteinExistence type="inferred from homology"/>
<dbReference type="PANTHER" id="PTHR43488">
    <property type="entry name" value="GLUTAMATE-PYRUVATE AMINOTRANSFERASE ALAA"/>
    <property type="match status" value="1"/>
</dbReference>
<dbReference type="Pfam" id="PF00155">
    <property type="entry name" value="Aminotran_1_2"/>
    <property type="match status" value="1"/>
</dbReference>
<comment type="cofactor">
    <cofactor evidence="1">
        <name>pyridoxal 5'-phosphate</name>
        <dbReference type="ChEBI" id="CHEBI:597326"/>
    </cofactor>
</comment>
<accession>A0ABT3CZ05</accession>
<evidence type="ECO:0000256" key="2">
    <source>
        <dbReference type="ARBA" id="ARBA00007441"/>
    </source>
</evidence>
<dbReference type="InterPro" id="IPR004839">
    <property type="entry name" value="Aminotransferase_I/II_large"/>
</dbReference>
<evidence type="ECO:0000256" key="4">
    <source>
        <dbReference type="ARBA" id="ARBA00022679"/>
    </source>
</evidence>
<dbReference type="EMBL" id="JAOYOD010000001">
    <property type="protein sequence ID" value="MCV9388930.1"/>
    <property type="molecule type" value="Genomic_DNA"/>
</dbReference>
<evidence type="ECO:0000259" key="7">
    <source>
        <dbReference type="Pfam" id="PF00155"/>
    </source>
</evidence>
<dbReference type="PANTHER" id="PTHR43488:SF2">
    <property type="entry name" value="GLUTAMATE-PYRUVATE AMINOTRANSFERASE ALAA"/>
    <property type="match status" value="1"/>
</dbReference>
<dbReference type="RefSeq" id="WP_264139825.1">
    <property type="nucleotide sequence ID" value="NZ_JAOYOD010000001.1"/>
</dbReference>
<dbReference type="NCBIfam" id="NF005334">
    <property type="entry name" value="PRK06855.1"/>
    <property type="match status" value="1"/>
</dbReference>
<evidence type="ECO:0000256" key="1">
    <source>
        <dbReference type="ARBA" id="ARBA00001933"/>
    </source>
</evidence>
<dbReference type="InterPro" id="IPR051926">
    <property type="entry name" value="Ala_Aminotransferase"/>
</dbReference>
<keyword evidence="9" id="KW-1185">Reference proteome</keyword>
<dbReference type="InterPro" id="IPR015422">
    <property type="entry name" value="PyrdxlP-dep_Trfase_small"/>
</dbReference>
<dbReference type="InterPro" id="IPR015424">
    <property type="entry name" value="PyrdxlP-dep_Trfase"/>
</dbReference>
<evidence type="ECO:0000313" key="8">
    <source>
        <dbReference type="EMBL" id="MCV9388930.1"/>
    </source>
</evidence>
<evidence type="ECO:0000256" key="3">
    <source>
        <dbReference type="ARBA" id="ARBA00022576"/>
    </source>
</evidence>
<dbReference type="Gene3D" id="3.40.640.10">
    <property type="entry name" value="Type I PLP-dependent aspartate aminotransferase-like (Major domain)"/>
    <property type="match status" value="1"/>
</dbReference>
<reference evidence="8 9" key="1">
    <citation type="submission" date="2022-10" db="EMBL/GenBank/DDBJ databases">
        <title>Comparative genomics and taxonomic characterization of three novel marine species of genus Reichenbachiella exhibiting antioxidant and polysaccharide degradation activities.</title>
        <authorList>
            <person name="Muhammad N."/>
            <person name="Lee Y.-J."/>
            <person name="Ko J."/>
            <person name="Kim S.-G."/>
        </authorList>
    </citation>
    <scope>NUCLEOTIDE SEQUENCE [LARGE SCALE GENOMIC DNA]</scope>
    <source>
        <strain evidence="8 9">ABR2-5</strain>
    </source>
</reference>
<sequence length="444" mass="50703">MRQVLLHEGSRQLDYEIRDIVKKAEALQEHGTKIYWENIGDPILKHAVVPAWIKEIMTELVNDNSTYGYCHSKGELATRKYVAQENNDKGGVQITADDVLFFNGLGDAIGKLYQFLNPYSRVIGPSPAYSTHSALEAAHSNKEPLTYNLDPENYWYPDLDDLRLKVKYNPNIVGILIINPDNPTGMVYPVEILEQIVDIAREFNLFLISDEIYTNIIYNGVETKALSQVLGEVPGIAMKGISKDTPWPGSRCGWMEFYNRKADPEFDNYCATLENAKMVEVCSTTLPQRALPIIHEHPKFQEYLKERRKEIEERSTIISQHLENIPYITFNKTNGAFYNTIVFKDGAINNKQYLEIENPEVKELAEEWVEKIGEPDKRFVYYLLAAKGVCVVPLSSFQSELRGFRITLLEENKEVLHQTFSKIAEAINEFCTSDVDEKAEVAVS</sequence>
<dbReference type="Proteomes" id="UP001300692">
    <property type="component" value="Unassembled WGS sequence"/>
</dbReference>
<dbReference type="CDD" id="cd00609">
    <property type="entry name" value="AAT_like"/>
    <property type="match status" value="1"/>
</dbReference>
<keyword evidence="5" id="KW-0663">Pyridoxal phosphate</keyword>
<gene>
    <name evidence="8" type="ORF">N7U62_19790</name>
</gene>
<protein>
    <recommendedName>
        <fullName evidence="6">alanine transaminase</fullName>
        <ecNumber evidence="6">2.6.1.2</ecNumber>
    </recommendedName>
</protein>
<name>A0ABT3CZ05_9BACT</name>